<dbReference type="OrthoDB" id="226716at2"/>
<gene>
    <name evidence="2" type="ORF">Pan189_36500</name>
</gene>
<evidence type="ECO:0000256" key="1">
    <source>
        <dbReference type="SAM" id="Phobius"/>
    </source>
</evidence>
<dbReference type="GO" id="GO:0016989">
    <property type="term" value="F:sigma factor antagonist activity"/>
    <property type="evidence" value="ECO:0007669"/>
    <property type="project" value="TreeGrafter"/>
</dbReference>
<sequence length="565" mass="60414">MNSEFHRLLDKLCDERITPGERYKLEQMLSSSAELRAVYLDYVDLHSTLGDLAPAEVLPEPLVDSEFAVSPTPARKRPASRLGFVAAVAALSLGFGYLLPHPGFLQRDRQVESTGEQPTEVPEGIGQANTAEVIAHAAASFGGRSDRLAVGDTLEPLHEYVLTGGLLSLRFASGAEAILTGPAVFRIGGSEDLALDLGGCSLHAPDGAEGFTIRTPRGNVVDLGTRFSVDVAENGEADLTVIEGAASIAVEEMLVSEADNATGNQSVVLREGEAMRLPIADKKTPTPIPFNAERYVTALPDRVLSYVADVDAEGHARRLESVDVQRDGRVLRYVTDRLIAAEVDHYAFGDDRITNAGQVGVVVTPTSDPESKLMEGASRRRLIGRPFDLATGVINPGGIRADVEGKLPSLGDAPLGLGVRFEIPVVNGPGPDVVLFDLHVVSHAVGGDTLLVRNWSASADRERSLRIDRFDIDATHPAAEYLTDFRLHWATRPMRSIAQLSNAELVAGPQHAVRAQILAVGIDLSDLGVPAGGSVDRLLIQDDLEVEDFVDPVVVVGLPEDSALR</sequence>
<reference evidence="2 3" key="1">
    <citation type="submission" date="2019-02" db="EMBL/GenBank/DDBJ databases">
        <title>Deep-cultivation of Planctomycetes and their phenomic and genomic characterization uncovers novel biology.</title>
        <authorList>
            <person name="Wiegand S."/>
            <person name="Jogler M."/>
            <person name="Boedeker C."/>
            <person name="Pinto D."/>
            <person name="Vollmers J."/>
            <person name="Rivas-Marin E."/>
            <person name="Kohn T."/>
            <person name="Peeters S.H."/>
            <person name="Heuer A."/>
            <person name="Rast P."/>
            <person name="Oberbeckmann S."/>
            <person name="Bunk B."/>
            <person name="Jeske O."/>
            <person name="Meyerdierks A."/>
            <person name="Storesund J.E."/>
            <person name="Kallscheuer N."/>
            <person name="Luecker S."/>
            <person name="Lage O.M."/>
            <person name="Pohl T."/>
            <person name="Merkel B.J."/>
            <person name="Hornburger P."/>
            <person name="Mueller R.-W."/>
            <person name="Bruemmer F."/>
            <person name="Labrenz M."/>
            <person name="Spormann A.M."/>
            <person name="Op den Camp H."/>
            <person name="Overmann J."/>
            <person name="Amann R."/>
            <person name="Jetten M.S.M."/>
            <person name="Mascher T."/>
            <person name="Medema M.H."/>
            <person name="Devos D.P."/>
            <person name="Kaster A.-K."/>
            <person name="Ovreas L."/>
            <person name="Rohde M."/>
            <person name="Galperin M.Y."/>
            <person name="Jogler C."/>
        </authorList>
    </citation>
    <scope>NUCLEOTIDE SEQUENCE [LARGE SCALE GENOMIC DNA]</scope>
    <source>
        <strain evidence="2 3">Pan189</strain>
    </source>
</reference>
<protein>
    <submittedName>
        <fullName evidence="2">FecR protein</fullName>
    </submittedName>
</protein>
<name>A0A517R5R5_9PLAN</name>
<keyword evidence="3" id="KW-1185">Reference proteome</keyword>
<dbReference type="EMBL" id="CP036268">
    <property type="protein sequence ID" value="QDT39246.1"/>
    <property type="molecule type" value="Genomic_DNA"/>
</dbReference>
<accession>A0A517R5R5</accession>
<dbReference type="Proteomes" id="UP000317318">
    <property type="component" value="Chromosome"/>
</dbReference>
<keyword evidence="1" id="KW-0472">Membrane</keyword>
<dbReference type="AlphaFoldDB" id="A0A517R5R5"/>
<evidence type="ECO:0000313" key="3">
    <source>
        <dbReference type="Proteomes" id="UP000317318"/>
    </source>
</evidence>
<dbReference type="Gene3D" id="2.60.120.1440">
    <property type="match status" value="1"/>
</dbReference>
<dbReference type="PANTHER" id="PTHR30273:SF2">
    <property type="entry name" value="PROTEIN FECR"/>
    <property type="match status" value="1"/>
</dbReference>
<keyword evidence="1" id="KW-0812">Transmembrane</keyword>
<keyword evidence="1" id="KW-1133">Transmembrane helix</keyword>
<dbReference type="KEGG" id="svp:Pan189_36500"/>
<feature type="transmembrane region" description="Helical" evidence="1">
    <location>
        <begin position="82"/>
        <end position="99"/>
    </location>
</feature>
<dbReference type="RefSeq" id="WP_145365396.1">
    <property type="nucleotide sequence ID" value="NZ_CP036268.1"/>
</dbReference>
<organism evidence="2 3">
    <name type="scientific">Stratiformator vulcanicus</name>
    <dbReference type="NCBI Taxonomy" id="2527980"/>
    <lineage>
        <taxon>Bacteria</taxon>
        <taxon>Pseudomonadati</taxon>
        <taxon>Planctomycetota</taxon>
        <taxon>Planctomycetia</taxon>
        <taxon>Planctomycetales</taxon>
        <taxon>Planctomycetaceae</taxon>
        <taxon>Stratiformator</taxon>
    </lineage>
</organism>
<evidence type="ECO:0000313" key="2">
    <source>
        <dbReference type="EMBL" id="QDT39246.1"/>
    </source>
</evidence>
<dbReference type="InterPro" id="IPR012373">
    <property type="entry name" value="Ferrdict_sens_TM"/>
</dbReference>
<dbReference type="PANTHER" id="PTHR30273">
    <property type="entry name" value="PERIPLASMIC SIGNAL SENSOR AND SIGMA FACTOR ACTIVATOR FECR-RELATED"/>
    <property type="match status" value="1"/>
</dbReference>
<proteinExistence type="predicted"/>